<dbReference type="Pfam" id="PF04987">
    <property type="entry name" value="PigN"/>
    <property type="match status" value="1"/>
</dbReference>
<reference evidence="14 15" key="1">
    <citation type="journal article" date="2008" name="Nature">
        <title>The genome of the model beetle and pest Tribolium castaneum.</title>
        <authorList>
            <consortium name="Tribolium Genome Sequencing Consortium"/>
            <person name="Richards S."/>
            <person name="Gibbs R.A."/>
            <person name="Weinstock G.M."/>
            <person name="Brown S.J."/>
            <person name="Denell R."/>
            <person name="Beeman R.W."/>
            <person name="Gibbs R."/>
            <person name="Beeman R.W."/>
            <person name="Brown S.J."/>
            <person name="Bucher G."/>
            <person name="Friedrich M."/>
            <person name="Grimmelikhuijzen C.J."/>
            <person name="Klingler M."/>
            <person name="Lorenzen M."/>
            <person name="Richards S."/>
            <person name="Roth S."/>
            <person name="Schroder R."/>
            <person name="Tautz D."/>
            <person name="Zdobnov E.M."/>
            <person name="Muzny D."/>
            <person name="Gibbs R.A."/>
            <person name="Weinstock G.M."/>
            <person name="Attaway T."/>
            <person name="Bell S."/>
            <person name="Buhay C.J."/>
            <person name="Chandrabose M.N."/>
            <person name="Chavez D."/>
            <person name="Clerk-Blankenburg K.P."/>
            <person name="Cree A."/>
            <person name="Dao M."/>
            <person name="Davis C."/>
            <person name="Chacko J."/>
            <person name="Dinh H."/>
            <person name="Dugan-Rocha S."/>
            <person name="Fowler G."/>
            <person name="Garner T.T."/>
            <person name="Garnes J."/>
            <person name="Gnirke A."/>
            <person name="Hawes A."/>
            <person name="Hernandez J."/>
            <person name="Hines S."/>
            <person name="Holder M."/>
            <person name="Hume J."/>
            <person name="Jhangiani S.N."/>
            <person name="Joshi V."/>
            <person name="Khan Z.M."/>
            <person name="Jackson L."/>
            <person name="Kovar C."/>
            <person name="Kowis A."/>
            <person name="Lee S."/>
            <person name="Lewis L.R."/>
            <person name="Margolis J."/>
            <person name="Morgan M."/>
            <person name="Nazareth L.V."/>
            <person name="Nguyen N."/>
            <person name="Okwuonu G."/>
            <person name="Parker D."/>
            <person name="Richards S."/>
            <person name="Ruiz S.J."/>
            <person name="Santibanez J."/>
            <person name="Savard J."/>
            <person name="Scherer S.E."/>
            <person name="Schneider B."/>
            <person name="Sodergren E."/>
            <person name="Tautz D."/>
            <person name="Vattahil S."/>
            <person name="Villasana D."/>
            <person name="White C.S."/>
            <person name="Wright R."/>
            <person name="Park Y."/>
            <person name="Beeman R.W."/>
            <person name="Lord J."/>
            <person name="Oppert B."/>
            <person name="Lorenzen M."/>
            <person name="Brown S."/>
            <person name="Wang L."/>
            <person name="Savard J."/>
            <person name="Tautz D."/>
            <person name="Richards S."/>
            <person name="Weinstock G."/>
            <person name="Gibbs R.A."/>
            <person name="Liu Y."/>
            <person name="Worley K."/>
            <person name="Weinstock G."/>
            <person name="Elsik C.G."/>
            <person name="Reese J.T."/>
            <person name="Elhaik E."/>
            <person name="Landan G."/>
            <person name="Graur D."/>
            <person name="Arensburger P."/>
            <person name="Atkinson P."/>
            <person name="Beeman R.W."/>
            <person name="Beidler J."/>
            <person name="Brown S.J."/>
            <person name="Demuth J.P."/>
            <person name="Drury D.W."/>
            <person name="Du Y.Z."/>
            <person name="Fujiwara H."/>
            <person name="Lorenzen M."/>
            <person name="Maselli V."/>
            <person name="Osanai M."/>
            <person name="Park Y."/>
            <person name="Robertson H.M."/>
            <person name="Tu Z."/>
            <person name="Wang J.J."/>
            <person name="Wang S."/>
            <person name="Richards S."/>
            <person name="Song H."/>
            <person name="Zhang L."/>
            <person name="Sodergren E."/>
            <person name="Werner D."/>
            <person name="Stanke M."/>
            <person name="Morgenstern B."/>
            <person name="Solovyev V."/>
            <person name="Kosarev P."/>
            <person name="Brown G."/>
            <person name="Chen H.C."/>
            <person name="Ermolaeva O."/>
            <person name="Hlavina W."/>
            <person name="Kapustin Y."/>
            <person name="Kiryutin B."/>
            <person name="Kitts P."/>
            <person name="Maglott D."/>
            <person name="Pruitt K."/>
            <person name="Sapojnikov V."/>
            <person name="Souvorov A."/>
            <person name="Mackey A.J."/>
            <person name="Waterhouse R.M."/>
            <person name="Wyder S."/>
            <person name="Zdobnov E.M."/>
            <person name="Zdobnov E.M."/>
            <person name="Wyder S."/>
            <person name="Kriventseva E.V."/>
            <person name="Kadowaki T."/>
            <person name="Bork P."/>
            <person name="Aranda M."/>
            <person name="Bao R."/>
            <person name="Beermann A."/>
            <person name="Berns N."/>
            <person name="Bolognesi R."/>
            <person name="Bonneton F."/>
            <person name="Bopp D."/>
            <person name="Brown S.J."/>
            <person name="Bucher G."/>
            <person name="Butts T."/>
            <person name="Chaumot A."/>
            <person name="Denell R.E."/>
            <person name="Ferrier D.E."/>
            <person name="Friedrich M."/>
            <person name="Gordon C.M."/>
            <person name="Jindra M."/>
            <person name="Klingler M."/>
            <person name="Lan Q."/>
            <person name="Lattorff H.M."/>
            <person name="Laudet V."/>
            <person name="von Levetsow C."/>
            <person name="Liu Z."/>
            <person name="Lutz R."/>
            <person name="Lynch J.A."/>
            <person name="da Fonseca R.N."/>
            <person name="Posnien N."/>
            <person name="Reuter R."/>
            <person name="Roth S."/>
            <person name="Savard J."/>
            <person name="Schinko J.B."/>
            <person name="Schmitt C."/>
            <person name="Schoppmeier M."/>
            <person name="Schroder R."/>
            <person name="Shippy T.D."/>
            <person name="Simonnet F."/>
            <person name="Marques-Souza H."/>
            <person name="Tautz D."/>
            <person name="Tomoyasu Y."/>
            <person name="Trauner J."/>
            <person name="Van der Zee M."/>
            <person name="Vervoort M."/>
            <person name="Wittkopp N."/>
            <person name="Wimmer E.A."/>
            <person name="Yang X."/>
            <person name="Jones A.K."/>
            <person name="Sattelle D.B."/>
            <person name="Ebert P.R."/>
            <person name="Nelson D."/>
            <person name="Scott J.G."/>
            <person name="Beeman R.W."/>
            <person name="Muthukrishnan S."/>
            <person name="Kramer K.J."/>
            <person name="Arakane Y."/>
            <person name="Beeman R.W."/>
            <person name="Zhu Q."/>
            <person name="Hogenkamp D."/>
            <person name="Dixit R."/>
            <person name="Oppert B."/>
            <person name="Jiang H."/>
            <person name="Zou Z."/>
            <person name="Marshall J."/>
            <person name="Elpidina E."/>
            <person name="Vinokurov K."/>
            <person name="Oppert C."/>
            <person name="Zou Z."/>
            <person name="Evans J."/>
            <person name="Lu Z."/>
            <person name="Zhao P."/>
            <person name="Sumathipala N."/>
            <person name="Altincicek B."/>
            <person name="Vilcinskas A."/>
            <person name="Williams M."/>
            <person name="Hultmark D."/>
            <person name="Hetru C."/>
            <person name="Jiang H."/>
            <person name="Grimmelikhuijzen C.J."/>
            <person name="Hauser F."/>
            <person name="Cazzamali G."/>
            <person name="Williamson M."/>
            <person name="Park Y."/>
            <person name="Li B."/>
            <person name="Tanaka Y."/>
            <person name="Predel R."/>
            <person name="Neupert S."/>
            <person name="Schachtner J."/>
            <person name="Verleyen P."/>
            <person name="Raible F."/>
            <person name="Bork P."/>
            <person name="Friedrich M."/>
            <person name="Walden K.K."/>
            <person name="Robertson H.M."/>
            <person name="Angeli S."/>
            <person name="Foret S."/>
            <person name="Bucher G."/>
            <person name="Schuetz S."/>
            <person name="Maleszka R."/>
            <person name="Wimmer E.A."/>
            <person name="Beeman R.W."/>
            <person name="Lorenzen M."/>
            <person name="Tomoyasu Y."/>
            <person name="Miller S.C."/>
            <person name="Grossmann D."/>
            <person name="Bucher G."/>
        </authorList>
    </citation>
    <scope>NUCLEOTIDE SEQUENCE [LARGE SCALE GENOMIC DNA]</scope>
    <source>
        <strain evidence="14 15">Georgia GA2</strain>
    </source>
</reference>
<comment type="caution">
    <text evidence="12">Lacks conserved residue(s) required for the propagation of feature annotation.</text>
</comment>
<feature type="transmembrane region" description="Helical" evidence="12">
    <location>
        <begin position="781"/>
        <end position="800"/>
    </location>
</feature>
<dbReference type="FunCoup" id="A0A139WPE3">
    <property type="interactions" value="927"/>
</dbReference>
<keyword evidence="10 12" id="KW-0472">Membrane</keyword>
<evidence type="ECO:0000256" key="11">
    <source>
        <dbReference type="ARBA" id="ARBA00023180"/>
    </source>
</evidence>
<feature type="transmembrane region" description="Helical" evidence="12">
    <location>
        <begin position="417"/>
        <end position="441"/>
    </location>
</feature>
<dbReference type="InterPro" id="IPR017852">
    <property type="entry name" value="GPI_EtnP_transferase_1_C"/>
</dbReference>
<gene>
    <name evidence="14" type="primary">AUGUSTUS-3.0.2_30891</name>
    <name evidence="14" type="ORF">TcasGA2_TC030891</name>
</gene>
<evidence type="ECO:0000256" key="6">
    <source>
        <dbReference type="ARBA" id="ARBA00022679"/>
    </source>
</evidence>
<dbReference type="Gene3D" id="3.40.720.10">
    <property type="entry name" value="Alkaline Phosphatase, subunit A"/>
    <property type="match status" value="1"/>
</dbReference>
<dbReference type="InParanoid" id="A0A139WPE3"/>
<evidence type="ECO:0000313" key="15">
    <source>
        <dbReference type="Proteomes" id="UP000007266"/>
    </source>
</evidence>
<accession>A0A139WPE3</accession>
<dbReference type="AlphaFoldDB" id="A0A139WPE3"/>
<keyword evidence="5 12" id="KW-0337">GPI-anchor biosynthesis</keyword>
<keyword evidence="7 12" id="KW-0812">Transmembrane</keyword>
<evidence type="ECO:0000256" key="5">
    <source>
        <dbReference type="ARBA" id="ARBA00022502"/>
    </source>
</evidence>
<dbReference type="Pfam" id="PF01663">
    <property type="entry name" value="Phosphodiest"/>
    <property type="match status" value="1"/>
</dbReference>
<protein>
    <recommendedName>
        <fullName evidence="4 12">GPI ethanolamine phosphate transferase 1</fullName>
        <ecNumber evidence="12">2.-.-.-</ecNumber>
    </recommendedName>
</protein>
<evidence type="ECO:0000256" key="12">
    <source>
        <dbReference type="RuleBase" id="RU367138"/>
    </source>
</evidence>
<feature type="domain" description="GPI ethanolamine phosphate transferase 1 C-terminal" evidence="13">
    <location>
        <begin position="410"/>
        <end position="838"/>
    </location>
</feature>
<feature type="transmembrane region" description="Helical" evidence="12">
    <location>
        <begin position="517"/>
        <end position="533"/>
    </location>
</feature>
<keyword evidence="9 12" id="KW-1133">Transmembrane helix</keyword>
<evidence type="ECO:0000256" key="7">
    <source>
        <dbReference type="ARBA" id="ARBA00022692"/>
    </source>
</evidence>
<keyword evidence="8 12" id="KW-0256">Endoplasmic reticulum</keyword>
<dbReference type="EMBL" id="KQ971307">
    <property type="protein sequence ID" value="KYB29869.1"/>
    <property type="molecule type" value="Genomic_DNA"/>
</dbReference>
<dbReference type="OMA" id="QSYFHRE"/>
<dbReference type="InterPro" id="IPR007070">
    <property type="entry name" value="GPI_EtnP_transferase_1"/>
</dbReference>
<dbReference type="STRING" id="7070.A0A139WPE3"/>
<dbReference type="OrthoDB" id="2748310at2759"/>
<dbReference type="InterPro" id="IPR002591">
    <property type="entry name" value="Phosphodiest/P_Trfase"/>
</dbReference>
<dbReference type="GO" id="GO:0006506">
    <property type="term" value="P:GPI anchor biosynthetic process"/>
    <property type="evidence" value="ECO:0000318"/>
    <property type="project" value="GO_Central"/>
</dbReference>
<evidence type="ECO:0000313" key="14">
    <source>
        <dbReference type="EMBL" id="KYB29869.1"/>
    </source>
</evidence>
<feature type="transmembrane region" description="Helical" evidence="12">
    <location>
        <begin position="539"/>
        <end position="556"/>
    </location>
</feature>
<evidence type="ECO:0000256" key="4">
    <source>
        <dbReference type="ARBA" id="ARBA00020831"/>
    </source>
</evidence>
<dbReference type="GO" id="GO:0051377">
    <property type="term" value="F:mannose-ethanolamine phosphotransferase activity"/>
    <property type="evidence" value="ECO:0000318"/>
    <property type="project" value="GO_Central"/>
</dbReference>
<dbReference type="KEGG" id="tca:657215"/>
<comment type="function">
    <text evidence="12">Ethanolamine phosphate transferase involved in glycosylphosphatidylinositol-anchor biosynthesis. Transfers ethanolamine phosphate to the first alpha-1,4-linked mannose of the glycosylphosphatidylinositol precursor of GPI-anchor.</text>
</comment>
<name>A0A139WPE3_TRICA</name>
<dbReference type="SUPFAM" id="SSF53649">
    <property type="entry name" value="Alkaline phosphatase-like"/>
    <property type="match status" value="1"/>
</dbReference>
<comment type="similarity">
    <text evidence="3 12">Belongs to the PIGG/PIGN/PIGO family. PIGN subfamily.</text>
</comment>
<reference evidence="14 15" key="2">
    <citation type="journal article" date="2010" name="Nucleic Acids Res.">
        <title>BeetleBase in 2010: revisions to provide comprehensive genomic information for Tribolium castaneum.</title>
        <authorList>
            <person name="Kim H.S."/>
            <person name="Murphy T."/>
            <person name="Xia J."/>
            <person name="Caragea D."/>
            <person name="Park Y."/>
            <person name="Beeman R.W."/>
            <person name="Lorenzen M.D."/>
            <person name="Butcher S."/>
            <person name="Manak J.R."/>
            <person name="Brown S.J."/>
        </authorList>
    </citation>
    <scope>GENOME REANNOTATION</scope>
    <source>
        <strain evidence="14 15">Georgia GA2</strain>
    </source>
</reference>
<keyword evidence="11" id="KW-0325">Glycoprotein</keyword>
<dbReference type="GO" id="GO:0005789">
    <property type="term" value="C:endoplasmic reticulum membrane"/>
    <property type="evidence" value="ECO:0000318"/>
    <property type="project" value="GO_Central"/>
</dbReference>
<dbReference type="InterPro" id="IPR037671">
    <property type="entry name" value="PIGN_N"/>
</dbReference>
<feature type="transmembrane region" description="Helical" evidence="12">
    <location>
        <begin position="647"/>
        <end position="664"/>
    </location>
</feature>
<sequence>MFGTNRKVFVLISFGFFVHGLVLKAAFDIYFSSPIDNGMTPILSTNKPPAKRLVLFVADGLRAEGIFGENQTENAPNLNKIKQTRGSWGIAHTRVPTESRPGHVALLGGIYEDPSALLKGWKVNPVDFDSVINQSRNAWCWGGPSIINMFNKDDLPHIHLHSYDSSLEDFGNNNTIGLDLWVFDEVNSFIQQQKTCDVCEFKQTGNLFFLHLLGIDTAGHAFKPNSLEYKKNIRFVDENIVKIEHLFETIFPDKSTSYVFTADHGMTNWGSHGSGSDHETTTPLIAWGAGIKIEKKRKDVQQIDIAPLLSALIGINYPINSLGRLPVDYLATSLDNLAQMMISNVLQLVETFNIKRNRRMRNAIRFVPFQGVTTQELESRIAHLKHLSSLQQFDSLKTESEKLIEFLIEGSDYYHNYYQLPILVSITVGIVAWIVYLATFNVRVSQNTSRRKITIYFEVLVFVPLYLNVLYLLIIQSLPLMYYVYFMFPIFMVQILVRRHVFISEALRQVKSSGFRAALGQFVVYLIGLRLLVQGFHNRKSLSIVMYLVLVSVFYSKSLRHTSRYQKTLWTICCVSVSLFPFLPEMTTTFNTTSYLLGYILWCMAACKLISCQKSSKVISVQFGMVVLTPLYTLSVEKGLVTSDSPLKNFALIWSLAPIVAILFSPIQIFSRLCSIFIGFGTFYLMVTSNYENLFLFFYVCLLYVWLILESRLDYKNLGEATFERRFEGNTSQSSDDFRRAFFFVVLIFIGFFGTGNIASLNSFDPMWVRCFLTIFSPFKMAGLILLRIIVPFLFTSCAYRAVNLLCKSNTLNMFCIVLMFSDLMLLELLYYITNIGSWLEIGMSLSKFIIMEAFVIIILILYGFAYLLTSVKVKL</sequence>
<dbReference type="UniPathway" id="UPA00196"/>
<keyword evidence="15" id="KW-1185">Reference proteome</keyword>
<proteinExistence type="inferred from homology"/>
<feature type="transmembrane region" description="Helical" evidence="12">
    <location>
        <begin position="480"/>
        <end position="497"/>
    </location>
</feature>
<feature type="transmembrane region" description="Helical" evidence="12">
    <location>
        <begin position="741"/>
        <end position="761"/>
    </location>
</feature>
<dbReference type="Proteomes" id="UP000007266">
    <property type="component" value="Linkage group 1"/>
</dbReference>
<dbReference type="InterPro" id="IPR017850">
    <property type="entry name" value="Alkaline_phosphatase_core_sf"/>
</dbReference>
<feature type="transmembrane region" description="Helical" evidence="12">
    <location>
        <begin position="453"/>
        <end position="474"/>
    </location>
</feature>
<feature type="transmembrane region" description="Helical" evidence="12">
    <location>
        <begin position="846"/>
        <end position="869"/>
    </location>
</feature>
<evidence type="ECO:0000256" key="1">
    <source>
        <dbReference type="ARBA" id="ARBA00004477"/>
    </source>
</evidence>
<feature type="transmembrane region" description="Helical" evidence="12">
    <location>
        <begin position="693"/>
        <end position="709"/>
    </location>
</feature>
<keyword evidence="6 12" id="KW-0808">Transferase</keyword>
<feature type="transmembrane region" description="Helical" evidence="12">
    <location>
        <begin position="812"/>
        <end position="834"/>
    </location>
</feature>
<evidence type="ECO:0000256" key="8">
    <source>
        <dbReference type="ARBA" id="ARBA00022824"/>
    </source>
</evidence>
<comment type="pathway">
    <text evidence="2 12">Glycolipid biosynthesis; glycosylphosphatidylinositol-anchor biosynthesis.</text>
</comment>
<organism evidence="14 15">
    <name type="scientific">Tribolium castaneum</name>
    <name type="common">Red flour beetle</name>
    <dbReference type="NCBI Taxonomy" id="7070"/>
    <lineage>
        <taxon>Eukaryota</taxon>
        <taxon>Metazoa</taxon>
        <taxon>Ecdysozoa</taxon>
        <taxon>Arthropoda</taxon>
        <taxon>Hexapoda</taxon>
        <taxon>Insecta</taxon>
        <taxon>Pterygota</taxon>
        <taxon>Neoptera</taxon>
        <taxon>Endopterygota</taxon>
        <taxon>Coleoptera</taxon>
        <taxon>Polyphaga</taxon>
        <taxon>Cucujiformia</taxon>
        <taxon>Tenebrionidae</taxon>
        <taxon>Tenebrionidae incertae sedis</taxon>
        <taxon>Tribolium</taxon>
    </lineage>
</organism>
<dbReference type="EC" id="2.-.-.-" evidence="12"/>
<evidence type="ECO:0000256" key="10">
    <source>
        <dbReference type="ARBA" id="ARBA00023136"/>
    </source>
</evidence>
<comment type="subcellular location">
    <subcellularLocation>
        <location evidence="1 12">Endoplasmic reticulum membrane</location>
        <topology evidence="1 12">Multi-pass membrane protein</topology>
    </subcellularLocation>
</comment>
<dbReference type="CDD" id="cd16020">
    <property type="entry name" value="GPI_EPT_1"/>
    <property type="match status" value="1"/>
</dbReference>
<evidence type="ECO:0000256" key="2">
    <source>
        <dbReference type="ARBA" id="ARBA00004687"/>
    </source>
</evidence>
<evidence type="ECO:0000256" key="9">
    <source>
        <dbReference type="ARBA" id="ARBA00022989"/>
    </source>
</evidence>
<evidence type="ECO:0000256" key="3">
    <source>
        <dbReference type="ARBA" id="ARBA00008400"/>
    </source>
</evidence>
<dbReference type="PANTHER" id="PTHR12250:SF0">
    <property type="entry name" value="GPI ETHANOLAMINE PHOSPHATE TRANSFERASE 1"/>
    <property type="match status" value="1"/>
</dbReference>
<evidence type="ECO:0000259" key="13">
    <source>
        <dbReference type="Pfam" id="PF04987"/>
    </source>
</evidence>
<dbReference type="PANTHER" id="PTHR12250">
    <property type="entry name" value="PHOSPHATIDYLINOSITOL GLYCAN, CLASS N"/>
    <property type="match status" value="1"/>
</dbReference>